<dbReference type="EMBL" id="JBHSLF010000013">
    <property type="protein sequence ID" value="MFC5343380.1"/>
    <property type="molecule type" value="Genomic_DNA"/>
</dbReference>
<dbReference type="InterPro" id="IPR010982">
    <property type="entry name" value="Lambda_DNA-bd_dom_sf"/>
</dbReference>
<dbReference type="SMART" id="SM00530">
    <property type="entry name" value="HTH_XRE"/>
    <property type="match status" value="1"/>
</dbReference>
<evidence type="ECO:0000313" key="2">
    <source>
        <dbReference type="EMBL" id="MFC5343380.1"/>
    </source>
</evidence>
<feature type="domain" description="HTH cro/C1-type" evidence="1">
    <location>
        <begin position="18"/>
        <end position="72"/>
    </location>
</feature>
<keyword evidence="3" id="KW-1185">Reference proteome</keyword>
<dbReference type="Pfam" id="PF01381">
    <property type="entry name" value="HTH_3"/>
    <property type="match status" value="1"/>
</dbReference>
<dbReference type="InterPro" id="IPR001387">
    <property type="entry name" value="Cro/C1-type_HTH"/>
</dbReference>
<dbReference type="Proteomes" id="UP001596152">
    <property type="component" value="Unassembled WGS sequence"/>
</dbReference>
<comment type="caution">
    <text evidence="2">The sequence shown here is derived from an EMBL/GenBank/DDBJ whole genome shotgun (WGS) entry which is preliminary data.</text>
</comment>
<evidence type="ECO:0000259" key="1">
    <source>
        <dbReference type="PROSITE" id="PS50943"/>
    </source>
</evidence>
<dbReference type="SUPFAM" id="SSF47413">
    <property type="entry name" value="lambda repressor-like DNA-binding domains"/>
    <property type="match status" value="1"/>
</dbReference>
<protein>
    <submittedName>
        <fullName evidence="2">Helix-turn-helix domain-containing protein</fullName>
    </submittedName>
</protein>
<organism evidence="2 3">
    <name type="scientific">Brevundimonas staleyi</name>
    <dbReference type="NCBI Taxonomy" id="74326"/>
    <lineage>
        <taxon>Bacteria</taxon>
        <taxon>Pseudomonadati</taxon>
        <taxon>Pseudomonadota</taxon>
        <taxon>Alphaproteobacteria</taxon>
        <taxon>Caulobacterales</taxon>
        <taxon>Caulobacteraceae</taxon>
        <taxon>Brevundimonas</taxon>
    </lineage>
</organism>
<dbReference type="RefSeq" id="WP_374039508.1">
    <property type="nucleotide sequence ID" value="NZ_CP169083.1"/>
</dbReference>
<dbReference type="PROSITE" id="PS50943">
    <property type="entry name" value="HTH_CROC1"/>
    <property type="match status" value="1"/>
</dbReference>
<dbReference type="CDD" id="cd00093">
    <property type="entry name" value="HTH_XRE"/>
    <property type="match status" value="1"/>
</dbReference>
<name>A0ABW0FNR9_9CAUL</name>
<dbReference type="Gene3D" id="1.10.260.40">
    <property type="entry name" value="lambda repressor-like DNA-binding domains"/>
    <property type="match status" value="1"/>
</dbReference>
<evidence type="ECO:0000313" key="3">
    <source>
        <dbReference type="Proteomes" id="UP001596152"/>
    </source>
</evidence>
<sequence>MQRRWVVSPDYRTAIEAIQQARVGQDLSQQALATRLKKPRSFINKIENLERRLDILEFIAIAKALGLDPRDLIDRVTKALPDSFDL</sequence>
<proteinExistence type="predicted"/>
<accession>A0ABW0FNR9</accession>
<gene>
    <name evidence="2" type="ORF">ACFPIE_05590</name>
</gene>
<reference evidence="3" key="1">
    <citation type="journal article" date="2019" name="Int. J. Syst. Evol. Microbiol.">
        <title>The Global Catalogue of Microorganisms (GCM) 10K type strain sequencing project: providing services to taxonomists for standard genome sequencing and annotation.</title>
        <authorList>
            <consortium name="The Broad Institute Genomics Platform"/>
            <consortium name="The Broad Institute Genome Sequencing Center for Infectious Disease"/>
            <person name="Wu L."/>
            <person name="Ma J."/>
        </authorList>
    </citation>
    <scope>NUCLEOTIDE SEQUENCE [LARGE SCALE GENOMIC DNA]</scope>
    <source>
        <strain evidence="3">JCM 12125</strain>
    </source>
</reference>